<dbReference type="SUPFAM" id="SSF143800">
    <property type="entry name" value="L28p-like"/>
    <property type="match status" value="1"/>
</dbReference>
<dbReference type="Proteomes" id="UP000596035">
    <property type="component" value="Chromosome"/>
</dbReference>
<dbReference type="RefSeq" id="WP_066537932.1">
    <property type="nucleotide sequence ID" value="NZ_CAPVCI010000056.1"/>
</dbReference>
<evidence type="ECO:0000256" key="4">
    <source>
        <dbReference type="ARBA" id="ARBA00035475"/>
    </source>
</evidence>
<evidence type="ECO:0000256" key="3">
    <source>
        <dbReference type="ARBA" id="ARBA00023274"/>
    </source>
</evidence>
<dbReference type="GO" id="GO:0005840">
    <property type="term" value="C:ribosome"/>
    <property type="evidence" value="ECO:0007669"/>
    <property type="project" value="UniProtKB-KW"/>
</dbReference>
<evidence type="ECO:0000256" key="1">
    <source>
        <dbReference type="ARBA" id="ARBA00008760"/>
    </source>
</evidence>
<dbReference type="InterPro" id="IPR034704">
    <property type="entry name" value="Ribosomal_bL28/bL31-like_sf"/>
</dbReference>
<evidence type="ECO:0000313" key="6">
    <source>
        <dbReference type="Proteomes" id="UP000596035"/>
    </source>
</evidence>
<dbReference type="InterPro" id="IPR050096">
    <property type="entry name" value="Bacterial_rp_bL28"/>
</dbReference>
<dbReference type="PANTHER" id="PTHR39080">
    <property type="entry name" value="50S RIBOSOMAL PROTEIN L28"/>
    <property type="match status" value="1"/>
</dbReference>
<proteinExistence type="inferred from homology"/>
<keyword evidence="2 5" id="KW-0689">Ribosomal protein</keyword>
<name>A0AA92QXK4_9FIRM</name>
<evidence type="ECO:0000313" key="5">
    <source>
        <dbReference type="EMBL" id="QQR31671.1"/>
    </source>
</evidence>
<reference evidence="5 6" key="1">
    <citation type="submission" date="2020-11" db="EMBL/GenBank/DDBJ databases">
        <title>Closed and high quality bacterial genomes of the OMM12 community.</title>
        <authorList>
            <person name="Marbouty M."/>
            <person name="Lamy-Besnier Q."/>
            <person name="Debarbieux L."/>
            <person name="Koszul R."/>
        </authorList>
    </citation>
    <scope>NUCLEOTIDE SEQUENCE [LARGE SCALE GENOMIC DNA]</scope>
    <source>
        <strain evidence="5 6">KB18</strain>
    </source>
</reference>
<keyword evidence="3" id="KW-0687">Ribonucleoprotein</keyword>
<dbReference type="GO" id="GO:1990904">
    <property type="term" value="C:ribonucleoprotein complex"/>
    <property type="evidence" value="ECO:0007669"/>
    <property type="project" value="UniProtKB-KW"/>
</dbReference>
<dbReference type="InterPro" id="IPR026569">
    <property type="entry name" value="Ribosomal_bL28"/>
</dbReference>
<accession>A0AA92QXK4</accession>
<dbReference type="EMBL" id="CP065321">
    <property type="protein sequence ID" value="QQR31671.1"/>
    <property type="molecule type" value="Genomic_DNA"/>
</dbReference>
<dbReference type="Pfam" id="PF00830">
    <property type="entry name" value="Ribosomal_L28"/>
    <property type="match status" value="1"/>
</dbReference>
<evidence type="ECO:0000256" key="2">
    <source>
        <dbReference type="ARBA" id="ARBA00022980"/>
    </source>
</evidence>
<dbReference type="Gene3D" id="2.30.170.40">
    <property type="entry name" value="Ribosomal protein L28/L24"/>
    <property type="match status" value="1"/>
</dbReference>
<dbReference type="PANTHER" id="PTHR39080:SF1">
    <property type="entry name" value="LARGE RIBOSOMAL SUBUNIT PROTEIN BL28A"/>
    <property type="match status" value="1"/>
</dbReference>
<comment type="similarity">
    <text evidence="1">Belongs to the bacterial ribosomal protein bL28 family.</text>
</comment>
<dbReference type="AlphaFoldDB" id="A0AA92QXK4"/>
<organism evidence="5 6">
    <name type="scientific">Acutalibacter muris</name>
    <dbReference type="NCBI Taxonomy" id="1796620"/>
    <lineage>
        <taxon>Bacteria</taxon>
        <taxon>Bacillati</taxon>
        <taxon>Bacillota</taxon>
        <taxon>Clostridia</taxon>
        <taxon>Eubacteriales</taxon>
        <taxon>Acutalibacteraceae</taxon>
        <taxon>Acutalibacter</taxon>
    </lineage>
</organism>
<sequence length="65" mass="7704">MRCEICGKTTVFGKKVAHDRMYINARTPKKIKPNLHHMMVDTPKGRKRMTVCTRCMRTLRKRETL</sequence>
<protein>
    <recommendedName>
        <fullName evidence="4">50S ribosomal protein L28</fullName>
    </recommendedName>
</protein>
<dbReference type="GO" id="GO:0003735">
    <property type="term" value="F:structural constituent of ribosome"/>
    <property type="evidence" value="ECO:0007669"/>
    <property type="project" value="InterPro"/>
</dbReference>
<dbReference type="InterPro" id="IPR037147">
    <property type="entry name" value="Ribosomal_bL28_sf"/>
</dbReference>
<gene>
    <name evidence="5" type="ORF">I5Q82_08470</name>
</gene>